<evidence type="ECO:0000313" key="3">
    <source>
        <dbReference type="EMBL" id="OXA58367.1"/>
    </source>
</evidence>
<evidence type="ECO:0000313" key="4">
    <source>
        <dbReference type="Proteomes" id="UP000198287"/>
    </source>
</evidence>
<dbReference type="InterPro" id="IPR036282">
    <property type="entry name" value="Glutathione-S-Trfase_C_sf"/>
</dbReference>
<dbReference type="InterPro" id="IPR050213">
    <property type="entry name" value="GST_superfamily"/>
</dbReference>
<proteinExistence type="predicted"/>
<keyword evidence="4" id="KW-1185">Reference proteome</keyword>
<dbReference type="InterPro" id="IPR010987">
    <property type="entry name" value="Glutathione-S-Trfase_C-like"/>
</dbReference>
<dbReference type="STRING" id="158441.A0A226EMK7"/>
<sequence>MAEEIRLIYFDIRGLVEPLRWMFKLSDTPFTDERIPLDAFSGSGKRNSLEDIMKRRRSIEKKAGGRSRFIAQFPILMVGDEFVITQPLTVMRYVARRYGFNGTNELEEARSDEIADLVYDIRLRATDYEGKCFKSATPDILRHTVFRDFRNEPDGPKKEKMRDELRNMWFPLYFQKFTDIYNASSGEWVTGDSLTYGDLILANFLDIAEDLVDPTCLDEFPKLKELKDKVLALPAIMEWKRTQALEKVESSTGE</sequence>
<dbReference type="CDD" id="cd03192">
    <property type="entry name" value="GST_C_Sigma_like"/>
    <property type="match status" value="1"/>
</dbReference>
<dbReference type="EMBL" id="LNIX01000003">
    <property type="protein sequence ID" value="OXA58367.1"/>
    <property type="molecule type" value="Genomic_DNA"/>
</dbReference>
<dbReference type="Gene3D" id="3.40.30.10">
    <property type="entry name" value="Glutaredoxin"/>
    <property type="match status" value="1"/>
</dbReference>
<protein>
    <submittedName>
        <fullName evidence="3">Glutathione S-transferase 2</fullName>
    </submittedName>
</protein>
<accession>A0A226EMK7</accession>
<dbReference type="SUPFAM" id="SSF47616">
    <property type="entry name" value="GST C-terminal domain-like"/>
    <property type="match status" value="1"/>
</dbReference>
<evidence type="ECO:0000259" key="1">
    <source>
        <dbReference type="PROSITE" id="PS50404"/>
    </source>
</evidence>
<organism evidence="3 4">
    <name type="scientific">Folsomia candida</name>
    <name type="common">Springtail</name>
    <dbReference type="NCBI Taxonomy" id="158441"/>
    <lineage>
        <taxon>Eukaryota</taxon>
        <taxon>Metazoa</taxon>
        <taxon>Ecdysozoa</taxon>
        <taxon>Arthropoda</taxon>
        <taxon>Hexapoda</taxon>
        <taxon>Collembola</taxon>
        <taxon>Entomobryomorpha</taxon>
        <taxon>Isotomoidea</taxon>
        <taxon>Isotomidae</taxon>
        <taxon>Proisotominae</taxon>
        <taxon>Folsomia</taxon>
    </lineage>
</organism>
<name>A0A226EMK7_FOLCA</name>
<dbReference type="AlphaFoldDB" id="A0A226EMK7"/>
<dbReference type="GO" id="GO:0004364">
    <property type="term" value="F:glutathione transferase activity"/>
    <property type="evidence" value="ECO:0007669"/>
    <property type="project" value="TreeGrafter"/>
</dbReference>
<dbReference type="InterPro" id="IPR004045">
    <property type="entry name" value="Glutathione_S-Trfase_N"/>
</dbReference>
<feature type="domain" description="GST C-terminal" evidence="2">
    <location>
        <begin position="104"/>
        <end position="254"/>
    </location>
</feature>
<dbReference type="InterPro" id="IPR004046">
    <property type="entry name" value="GST_C"/>
</dbReference>
<dbReference type="PROSITE" id="PS50404">
    <property type="entry name" value="GST_NTER"/>
    <property type="match status" value="1"/>
</dbReference>
<dbReference type="Pfam" id="PF14497">
    <property type="entry name" value="GST_C_3"/>
    <property type="match status" value="1"/>
</dbReference>
<reference evidence="3 4" key="1">
    <citation type="submission" date="2015-12" db="EMBL/GenBank/DDBJ databases">
        <title>The genome of Folsomia candida.</title>
        <authorList>
            <person name="Faddeeva A."/>
            <person name="Derks M.F."/>
            <person name="Anvar Y."/>
            <person name="Smit S."/>
            <person name="Van Straalen N."/>
            <person name="Roelofs D."/>
        </authorList>
    </citation>
    <scope>NUCLEOTIDE SEQUENCE [LARGE SCALE GENOMIC DNA]</scope>
    <source>
        <strain evidence="3 4">VU population</strain>
        <tissue evidence="3">Whole body</tissue>
    </source>
</reference>
<dbReference type="PANTHER" id="PTHR11571">
    <property type="entry name" value="GLUTATHIONE S-TRANSFERASE"/>
    <property type="match status" value="1"/>
</dbReference>
<dbReference type="GO" id="GO:0006749">
    <property type="term" value="P:glutathione metabolic process"/>
    <property type="evidence" value="ECO:0007669"/>
    <property type="project" value="TreeGrafter"/>
</dbReference>
<dbReference type="Proteomes" id="UP000198287">
    <property type="component" value="Unassembled WGS sequence"/>
</dbReference>
<dbReference type="SUPFAM" id="SSF52833">
    <property type="entry name" value="Thioredoxin-like"/>
    <property type="match status" value="1"/>
</dbReference>
<dbReference type="SFLD" id="SFLDS00019">
    <property type="entry name" value="Glutathione_Transferase_(cytos"/>
    <property type="match status" value="1"/>
</dbReference>
<dbReference type="Gene3D" id="1.20.1050.10">
    <property type="match status" value="1"/>
</dbReference>
<dbReference type="InterPro" id="IPR036249">
    <property type="entry name" value="Thioredoxin-like_sf"/>
</dbReference>
<gene>
    <name evidence="3" type="ORF">Fcan01_06708</name>
</gene>
<keyword evidence="3" id="KW-0808">Transferase</keyword>
<feature type="domain" description="GST N-terminal" evidence="1">
    <location>
        <begin position="3"/>
        <end position="102"/>
    </location>
</feature>
<dbReference type="PROSITE" id="PS50405">
    <property type="entry name" value="GST_CTER"/>
    <property type="match status" value="1"/>
</dbReference>
<evidence type="ECO:0000259" key="2">
    <source>
        <dbReference type="PROSITE" id="PS50405"/>
    </source>
</evidence>
<comment type="caution">
    <text evidence="3">The sequence shown here is derived from an EMBL/GenBank/DDBJ whole genome shotgun (WGS) entry which is preliminary data.</text>
</comment>
<dbReference type="InterPro" id="IPR040079">
    <property type="entry name" value="Glutathione_S-Trfase"/>
</dbReference>